<dbReference type="AlphaFoldDB" id="A0A6V8N6J8"/>
<comment type="caution">
    <text evidence="3">The sequence shown here is derived from an EMBL/GenBank/DDBJ whole genome shotgun (WGS) entry which is preliminary data.</text>
</comment>
<dbReference type="EMBL" id="BLXZ01000003">
    <property type="protein sequence ID" value="GFO68198.1"/>
    <property type="molecule type" value="Genomic_DNA"/>
</dbReference>
<name>A0A6V8N6J8_9BACT</name>
<feature type="signal peptide" evidence="2">
    <location>
        <begin position="1"/>
        <end position="23"/>
    </location>
</feature>
<organism evidence="3 4">
    <name type="scientific">Geomonas limicola</name>
    <dbReference type="NCBI Taxonomy" id="2740186"/>
    <lineage>
        <taxon>Bacteria</taxon>
        <taxon>Pseudomonadati</taxon>
        <taxon>Thermodesulfobacteriota</taxon>
        <taxon>Desulfuromonadia</taxon>
        <taxon>Geobacterales</taxon>
        <taxon>Geobacteraceae</taxon>
        <taxon>Geomonas</taxon>
    </lineage>
</organism>
<keyword evidence="2" id="KW-0732">Signal</keyword>
<gene>
    <name evidence="3" type="ORF">GMLC_17770</name>
</gene>
<reference evidence="4" key="1">
    <citation type="submission" date="2020-06" db="EMBL/GenBank/DDBJ databases">
        <title>Draft genomic sequecing of Geomonas sp. Red745.</title>
        <authorList>
            <person name="Itoh H."/>
            <person name="Xu Z.X."/>
            <person name="Ushijima N."/>
            <person name="Masuda Y."/>
            <person name="Shiratori Y."/>
            <person name="Senoo K."/>
        </authorList>
    </citation>
    <scope>NUCLEOTIDE SEQUENCE [LARGE SCALE GENOMIC DNA]</scope>
    <source>
        <strain evidence="4">Red745</strain>
    </source>
</reference>
<feature type="chain" id="PRO_5027795568" evidence="2">
    <location>
        <begin position="24"/>
        <end position="94"/>
    </location>
</feature>
<evidence type="ECO:0000313" key="4">
    <source>
        <dbReference type="Proteomes" id="UP000587586"/>
    </source>
</evidence>
<proteinExistence type="predicted"/>
<dbReference type="Proteomes" id="UP000587586">
    <property type="component" value="Unassembled WGS sequence"/>
</dbReference>
<evidence type="ECO:0000256" key="2">
    <source>
        <dbReference type="SAM" id="SignalP"/>
    </source>
</evidence>
<accession>A0A6V8N6J8</accession>
<evidence type="ECO:0000256" key="1">
    <source>
        <dbReference type="SAM" id="MobiDB-lite"/>
    </source>
</evidence>
<protein>
    <submittedName>
        <fullName evidence="3">Uncharacterized protein</fullName>
    </submittedName>
</protein>
<sequence>MNHRAGRLVAVAALLLSAGSAFASTAVSVNINGYLPAPAGVQVVYVGGRPCYREGGRIVYLERDRGYHKGKGHGPKHHGKHEGEGRGKHHGKHD</sequence>
<feature type="compositionally biased region" description="Basic residues" evidence="1">
    <location>
        <begin position="68"/>
        <end position="80"/>
    </location>
</feature>
<dbReference type="RefSeq" id="WP_183360718.1">
    <property type="nucleotide sequence ID" value="NZ_BLXZ01000003.1"/>
</dbReference>
<feature type="region of interest" description="Disordered" evidence="1">
    <location>
        <begin position="64"/>
        <end position="94"/>
    </location>
</feature>
<evidence type="ECO:0000313" key="3">
    <source>
        <dbReference type="EMBL" id="GFO68198.1"/>
    </source>
</evidence>
<keyword evidence="4" id="KW-1185">Reference proteome</keyword>